<feature type="compositionally biased region" description="Low complexity" evidence="1">
    <location>
        <begin position="623"/>
        <end position="632"/>
    </location>
</feature>
<accession>B8BTE5</accession>
<gene>
    <name evidence="2" type="ORF">THAPSDRAFT_21117</name>
</gene>
<feature type="compositionally biased region" description="Polar residues" evidence="1">
    <location>
        <begin position="726"/>
        <end position="742"/>
    </location>
</feature>
<reference evidence="2 3" key="1">
    <citation type="journal article" date="2004" name="Science">
        <title>The genome of the diatom Thalassiosira pseudonana: ecology, evolution, and metabolism.</title>
        <authorList>
            <person name="Armbrust E.V."/>
            <person name="Berges J.A."/>
            <person name="Bowler C."/>
            <person name="Green B.R."/>
            <person name="Martinez D."/>
            <person name="Putnam N.H."/>
            <person name="Zhou S."/>
            <person name="Allen A.E."/>
            <person name="Apt K.E."/>
            <person name="Bechner M."/>
            <person name="Brzezinski M.A."/>
            <person name="Chaal B.K."/>
            <person name="Chiovitti A."/>
            <person name="Davis A.K."/>
            <person name="Demarest M.S."/>
            <person name="Detter J.C."/>
            <person name="Glavina T."/>
            <person name="Goodstein D."/>
            <person name="Hadi M.Z."/>
            <person name="Hellsten U."/>
            <person name="Hildebrand M."/>
            <person name="Jenkins B.D."/>
            <person name="Jurka J."/>
            <person name="Kapitonov V.V."/>
            <person name="Kroger N."/>
            <person name="Lau W.W."/>
            <person name="Lane T.W."/>
            <person name="Larimer F.W."/>
            <person name="Lippmeier J.C."/>
            <person name="Lucas S."/>
            <person name="Medina M."/>
            <person name="Montsant A."/>
            <person name="Obornik M."/>
            <person name="Parker M.S."/>
            <person name="Palenik B."/>
            <person name="Pazour G.J."/>
            <person name="Richardson P.M."/>
            <person name="Rynearson T.A."/>
            <person name="Saito M.A."/>
            <person name="Schwartz D.C."/>
            <person name="Thamatrakoln K."/>
            <person name="Valentin K."/>
            <person name="Vardi A."/>
            <person name="Wilkerson F.P."/>
            <person name="Rokhsar D.S."/>
        </authorList>
    </citation>
    <scope>NUCLEOTIDE SEQUENCE [LARGE SCALE GENOMIC DNA]</scope>
    <source>
        <strain evidence="2 3">CCMP1335</strain>
    </source>
</reference>
<feature type="region of interest" description="Disordered" evidence="1">
    <location>
        <begin position="644"/>
        <end position="762"/>
    </location>
</feature>
<feature type="compositionally biased region" description="Acidic residues" evidence="1">
    <location>
        <begin position="197"/>
        <end position="206"/>
    </location>
</feature>
<dbReference type="GeneID" id="7442198"/>
<dbReference type="KEGG" id="tps:THAPSDRAFT_21117"/>
<feature type="compositionally biased region" description="Polar residues" evidence="1">
    <location>
        <begin position="445"/>
        <end position="463"/>
    </location>
</feature>
<feature type="region of interest" description="Disordered" evidence="1">
    <location>
        <begin position="415"/>
        <end position="465"/>
    </location>
</feature>
<evidence type="ECO:0000313" key="3">
    <source>
        <dbReference type="Proteomes" id="UP000001449"/>
    </source>
</evidence>
<dbReference type="InParanoid" id="B8BTE5"/>
<feature type="compositionally biased region" description="Basic residues" evidence="1">
    <location>
        <begin position="563"/>
        <end position="573"/>
    </location>
</feature>
<reference evidence="2 3" key="2">
    <citation type="journal article" date="2008" name="Nature">
        <title>The Phaeodactylum genome reveals the evolutionary history of diatom genomes.</title>
        <authorList>
            <person name="Bowler C."/>
            <person name="Allen A.E."/>
            <person name="Badger J.H."/>
            <person name="Grimwood J."/>
            <person name="Jabbari K."/>
            <person name="Kuo A."/>
            <person name="Maheswari U."/>
            <person name="Martens C."/>
            <person name="Maumus F."/>
            <person name="Otillar R.P."/>
            <person name="Rayko E."/>
            <person name="Salamov A."/>
            <person name="Vandepoele K."/>
            <person name="Beszteri B."/>
            <person name="Gruber A."/>
            <person name="Heijde M."/>
            <person name="Katinka M."/>
            <person name="Mock T."/>
            <person name="Valentin K."/>
            <person name="Verret F."/>
            <person name="Berges J.A."/>
            <person name="Brownlee C."/>
            <person name="Cadoret J.P."/>
            <person name="Chiovitti A."/>
            <person name="Choi C.J."/>
            <person name="Coesel S."/>
            <person name="De Martino A."/>
            <person name="Detter J.C."/>
            <person name="Durkin C."/>
            <person name="Falciatore A."/>
            <person name="Fournet J."/>
            <person name="Haruta M."/>
            <person name="Huysman M.J."/>
            <person name="Jenkins B.D."/>
            <person name="Jiroutova K."/>
            <person name="Jorgensen R.E."/>
            <person name="Joubert Y."/>
            <person name="Kaplan A."/>
            <person name="Kroger N."/>
            <person name="Kroth P.G."/>
            <person name="La Roche J."/>
            <person name="Lindquist E."/>
            <person name="Lommer M."/>
            <person name="Martin-Jezequel V."/>
            <person name="Lopez P.J."/>
            <person name="Lucas S."/>
            <person name="Mangogna M."/>
            <person name="McGinnis K."/>
            <person name="Medlin L.K."/>
            <person name="Montsant A."/>
            <person name="Oudot-Le Secq M.P."/>
            <person name="Napoli C."/>
            <person name="Obornik M."/>
            <person name="Parker M.S."/>
            <person name="Petit J.L."/>
            <person name="Porcel B.M."/>
            <person name="Poulsen N."/>
            <person name="Robison M."/>
            <person name="Rychlewski L."/>
            <person name="Rynearson T.A."/>
            <person name="Schmutz J."/>
            <person name="Shapiro H."/>
            <person name="Siaut M."/>
            <person name="Stanley M."/>
            <person name="Sussman M.R."/>
            <person name="Taylor A.R."/>
            <person name="Vardi A."/>
            <person name="von Dassow P."/>
            <person name="Vyverman W."/>
            <person name="Willis A."/>
            <person name="Wyrwicz L.S."/>
            <person name="Rokhsar D.S."/>
            <person name="Weissenbach J."/>
            <person name="Armbrust E.V."/>
            <person name="Green B.R."/>
            <person name="Van de Peer Y."/>
            <person name="Grigoriev I.V."/>
        </authorList>
    </citation>
    <scope>NUCLEOTIDE SEQUENCE [LARGE SCALE GENOMIC DNA]</scope>
    <source>
        <strain evidence="2 3">CCMP1335</strain>
    </source>
</reference>
<evidence type="ECO:0000256" key="1">
    <source>
        <dbReference type="SAM" id="MobiDB-lite"/>
    </source>
</evidence>
<protein>
    <submittedName>
        <fullName evidence="2">Uncharacterized protein</fullName>
    </submittedName>
</protein>
<feature type="compositionally biased region" description="Low complexity" evidence="1">
    <location>
        <begin position="488"/>
        <end position="513"/>
    </location>
</feature>
<dbReference type="OMA" id="WHRIRSP"/>
<proteinExistence type="predicted"/>
<organism evidence="2 3">
    <name type="scientific">Thalassiosira pseudonana</name>
    <name type="common">Marine diatom</name>
    <name type="synonym">Cyclotella nana</name>
    <dbReference type="NCBI Taxonomy" id="35128"/>
    <lineage>
        <taxon>Eukaryota</taxon>
        <taxon>Sar</taxon>
        <taxon>Stramenopiles</taxon>
        <taxon>Ochrophyta</taxon>
        <taxon>Bacillariophyta</taxon>
        <taxon>Coscinodiscophyceae</taxon>
        <taxon>Thalassiosirophycidae</taxon>
        <taxon>Thalassiosirales</taxon>
        <taxon>Thalassiosiraceae</taxon>
        <taxon>Thalassiosira</taxon>
    </lineage>
</organism>
<dbReference type="EMBL" id="CM000639">
    <property type="protein sequence ID" value="EED95079.1"/>
    <property type="molecule type" value="Genomic_DNA"/>
</dbReference>
<keyword evidence="3" id="KW-1185">Reference proteome</keyword>
<feature type="compositionally biased region" description="Low complexity" evidence="1">
    <location>
        <begin position="176"/>
        <end position="196"/>
    </location>
</feature>
<dbReference type="AlphaFoldDB" id="B8BTE5"/>
<dbReference type="PaxDb" id="35128-Thaps21117"/>
<sequence>MLSGEMLMLAKIKAERAKIPSEITSVTQLKWHRIRSPNNNHNKHEKRKKPKIIIYPCRIISREEADRIQRKSNDKKSLVGKLTHDKSMIQRLDFANTTSGRYAFVDTHSLIPFENVDGDINEEALGRYIQNQSEKQYNSNVEAEKIFLTMVFDRAVALEEEAKEKASQELKDYYGDSFSDDSNGGGKKLAAAYAPAGDDDDDDESFECPREQFELEEDDQSLDTPRDQFELADTSNSKDEEDEGMMDSLDAPYTQAITYDPDDFNMEDENSNEPIRPGDVIEYFSPIYVAGDKRGLRRATILAVRPKEEIILVLSNGEVLLHDSKVKRIKVMLDKELVEHPGIYRPIDKFRLVAAKGVGYKSGADGVLKEAARFGDILQSNVREMQSKAEASGFAPMDMVNVGKSRQKTAIAMNSNKPSPRLKETEVVLSSSGDDSSSDDERLTKATTTKTSPRRQQLSSSVNAIPLKKDKINLNKETLSNTGDKYTSGSLSSTASLGSSFASSSSLDSSGNAQEKKKKKSNRSKAGGESILDLSLDTSSDIDSADIASSKSGDKRGRSSKTASRRSSSRRRSPSSNASASSNDGDRLREEIKKASTSSKSGSSKKKKRTPVLKAAPQSKTTSSSSFSVFDFSQNEDDAITRITKHSNVKSCSSSQKTRKQQKKSLSTSGNSDSTSDSDNNIGCRQRSTKRYPPASSRGKSKTSYGNSSVDDIEDSDDEKPRSRGDVSSNGIASGWTQSTAGWTKAKGASPGFSLAFTRHKK</sequence>
<name>B8BTE5_THAPS</name>
<dbReference type="eggNOG" id="ENOG502SG6W">
    <property type="taxonomic scope" value="Eukaryota"/>
</dbReference>
<dbReference type="HOGENOM" id="CLU_366214_0_0_1"/>
<dbReference type="Proteomes" id="UP000001449">
    <property type="component" value="Chromosome 2"/>
</dbReference>
<dbReference type="RefSeq" id="XP_002287636.1">
    <property type="nucleotide sequence ID" value="XM_002287600.1"/>
</dbReference>
<feature type="region of interest" description="Disordered" evidence="1">
    <location>
        <begin position="479"/>
        <end position="632"/>
    </location>
</feature>
<feature type="region of interest" description="Disordered" evidence="1">
    <location>
        <begin position="176"/>
        <end position="206"/>
    </location>
</feature>
<feature type="compositionally biased region" description="Low complexity" evidence="1">
    <location>
        <begin position="664"/>
        <end position="681"/>
    </location>
</feature>
<feature type="compositionally biased region" description="Low complexity" evidence="1">
    <location>
        <begin position="530"/>
        <end position="551"/>
    </location>
</feature>
<evidence type="ECO:0000313" key="2">
    <source>
        <dbReference type="EMBL" id="EED95079.1"/>
    </source>
</evidence>
<feature type="compositionally biased region" description="Basic and acidic residues" evidence="1">
    <location>
        <begin position="584"/>
        <end position="594"/>
    </location>
</feature>